<feature type="transmembrane region" description="Helical" evidence="1">
    <location>
        <begin position="287"/>
        <end position="305"/>
    </location>
</feature>
<dbReference type="Proteomes" id="UP001627154">
    <property type="component" value="Unassembled WGS sequence"/>
</dbReference>
<dbReference type="EMBL" id="JBJJXI010000087">
    <property type="protein sequence ID" value="KAL3394978.1"/>
    <property type="molecule type" value="Genomic_DNA"/>
</dbReference>
<dbReference type="AlphaFoldDB" id="A0ABD2WPV4"/>
<evidence type="ECO:0000313" key="2">
    <source>
        <dbReference type="EMBL" id="KAL3394978.1"/>
    </source>
</evidence>
<organism evidence="2 3">
    <name type="scientific">Trichogramma kaykai</name>
    <dbReference type="NCBI Taxonomy" id="54128"/>
    <lineage>
        <taxon>Eukaryota</taxon>
        <taxon>Metazoa</taxon>
        <taxon>Ecdysozoa</taxon>
        <taxon>Arthropoda</taxon>
        <taxon>Hexapoda</taxon>
        <taxon>Insecta</taxon>
        <taxon>Pterygota</taxon>
        <taxon>Neoptera</taxon>
        <taxon>Endopterygota</taxon>
        <taxon>Hymenoptera</taxon>
        <taxon>Apocrita</taxon>
        <taxon>Proctotrupomorpha</taxon>
        <taxon>Chalcidoidea</taxon>
        <taxon>Trichogrammatidae</taxon>
        <taxon>Trichogramma</taxon>
    </lineage>
</organism>
<keyword evidence="1" id="KW-0812">Transmembrane</keyword>
<evidence type="ECO:0000256" key="1">
    <source>
        <dbReference type="SAM" id="Phobius"/>
    </source>
</evidence>
<keyword evidence="1" id="KW-1133">Transmembrane helix</keyword>
<protein>
    <recommendedName>
        <fullName evidence="4">ER-bound oxygenase mpaB/mpaB'/Rubber oxygenase catalytic domain-containing protein</fullName>
    </recommendedName>
</protein>
<feature type="transmembrane region" description="Helical" evidence="1">
    <location>
        <begin position="62"/>
        <end position="83"/>
    </location>
</feature>
<keyword evidence="3" id="KW-1185">Reference proteome</keyword>
<gene>
    <name evidence="2" type="ORF">TKK_010959</name>
</gene>
<reference evidence="2 3" key="1">
    <citation type="journal article" date="2024" name="bioRxiv">
        <title>A reference genome for Trichogramma kaykai: A tiny desert-dwelling parasitoid wasp with competing sex-ratio distorters.</title>
        <authorList>
            <person name="Culotta J."/>
            <person name="Lindsey A.R."/>
        </authorList>
    </citation>
    <scope>NUCLEOTIDE SEQUENCE [LARGE SCALE GENOMIC DNA]</scope>
    <source>
        <strain evidence="2 3">KSX58</strain>
    </source>
</reference>
<proteinExistence type="predicted"/>
<sequence>MEEKKSEIDRAQADTVEDHFEAILASKGCIDSDASKIRIDHLPAWFDAELFKRGQDYYSKNVLAVVTAYSVGLIAVFLVPTIAKVLTFTNQSSTPCAAFRRYFQTLLHIHYMHRCDVLDPKSKFYKSLNTIRWKHSTTSARLLGRKAPGIAHRDMVLTQFGFVGYVLLSPGELSLTDGREDRQAFNHFWRVVGHLLGIPDELNLCRGNEKETTRLCRIIRDDVYSKCLRAPEPSFLLLTKAALDGLRSIDPMVDVDAFLTLFYALNNDKYTKSLSLWSWINVLYRNIIFYLIGLPLVGMIVRSYWNYYLLTLYWFNEKYPLVARWRFGKENSKIKLYPHSSF</sequence>
<evidence type="ECO:0000313" key="3">
    <source>
        <dbReference type="Proteomes" id="UP001627154"/>
    </source>
</evidence>
<dbReference type="PANTHER" id="PTHR37159:SF1">
    <property type="entry name" value="GH11867P"/>
    <property type="match status" value="1"/>
</dbReference>
<evidence type="ECO:0008006" key="4">
    <source>
        <dbReference type="Google" id="ProtNLM"/>
    </source>
</evidence>
<dbReference type="PANTHER" id="PTHR37159">
    <property type="entry name" value="GH11867P"/>
    <property type="match status" value="1"/>
</dbReference>
<keyword evidence="1" id="KW-0472">Membrane</keyword>
<comment type="caution">
    <text evidence="2">The sequence shown here is derived from an EMBL/GenBank/DDBJ whole genome shotgun (WGS) entry which is preliminary data.</text>
</comment>
<name>A0ABD2WPV4_9HYME</name>
<accession>A0ABD2WPV4</accession>